<dbReference type="Proteomes" id="UP000789759">
    <property type="component" value="Unassembled WGS sequence"/>
</dbReference>
<reference evidence="1" key="1">
    <citation type="submission" date="2021-06" db="EMBL/GenBank/DDBJ databases">
        <authorList>
            <person name="Kallberg Y."/>
            <person name="Tangrot J."/>
            <person name="Rosling A."/>
        </authorList>
    </citation>
    <scope>NUCLEOTIDE SEQUENCE</scope>
    <source>
        <strain evidence="1">FL966</strain>
    </source>
</reference>
<comment type="caution">
    <text evidence="1">The sequence shown here is derived from an EMBL/GenBank/DDBJ whole genome shotgun (WGS) entry which is preliminary data.</text>
</comment>
<organism evidence="1 2">
    <name type="scientific">Cetraspora pellucida</name>
    <dbReference type="NCBI Taxonomy" id="1433469"/>
    <lineage>
        <taxon>Eukaryota</taxon>
        <taxon>Fungi</taxon>
        <taxon>Fungi incertae sedis</taxon>
        <taxon>Mucoromycota</taxon>
        <taxon>Glomeromycotina</taxon>
        <taxon>Glomeromycetes</taxon>
        <taxon>Diversisporales</taxon>
        <taxon>Gigasporaceae</taxon>
        <taxon>Cetraspora</taxon>
    </lineage>
</organism>
<evidence type="ECO:0000313" key="2">
    <source>
        <dbReference type="Proteomes" id="UP000789759"/>
    </source>
</evidence>
<feature type="non-terminal residue" evidence="1">
    <location>
        <position position="40"/>
    </location>
</feature>
<dbReference type="EMBL" id="CAJVQA010054945">
    <property type="protein sequence ID" value="CAG8824867.1"/>
    <property type="molecule type" value="Genomic_DNA"/>
</dbReference>
<keyword evidence="2" id="KW-1185">Reference proteome</keyword>
<dbReference type="OrthoDB" id="2431212at2759"/>
<evidence type="ECO:0000313" key="1">
    <source>
        <dbReference type="EMBL" id="CAG8824867.1"/>
    </source>
</evidence>
<feature type="non-terminal residue" evidence="1">
    <location>
        <position position="1"/>
    </location>
</feature>
<accession>A0A9N9PJ22</accession>
<dbReference type="AlphaFoldDB" id="A0A9N9PJ22"/>
<name>A0A9N9PJ22_9GLOM</name>
<sequence>HINGWAKFVRATQLCLEPIISNEELKEIKMLFIDFINYYE</sequence>
<protein>
    <submittedName>
        <fullName evidence="1">10082_t:CDS:1</fullName>
    </submittedName>
</protein>
<gene>
    <name evidence="1" type="ORF">CPELLU_LOCUS20041</name>
</gene>
<proteinExistence type="predicted"/>